<evidence type="ECO:0000313" key="2">
    <source>
        <dbReference type="Proteomes" id="UP000294508"/>
    </source>
</evidence>
<dbReference type="EMBL" id="SLWN01000004">
    <property type="protein sequence ID" value="TCO32792.1"/>
    <property type="molecule type" value="Genomic_DNA"/>
</dbReference>
<dbReference type="RefSeq" id="WP_132209541.1">
    <property type="nucleotide sequence ID" value="NZ_SLWN01000004.1"/>
</dbReference>
<gene>
    <name evidence="1" type="ORF">EV652_104398</name>
</gene>
<organism evidence="1 2">
    <name type="scientific">Kribbella steppae</name>
    <dbReference type="NCBI Taxonomy" id="2512223"/>
    <lineage>
        <taxon>Bacteria</taxon>
        <taxon>Bacillati</taxon>
        <taxon>Actinomycetota</taxon>
        <taxon>Actinomycetes</taxon>
        <taxon>Propionibacteriales</taxon>
        <taxon>Kribbellaceae</taxon>
        <taxon>Kribbella</taxon>
    </lineage>
</organism>
<accession>A0A4R2HNR9</accession>
<comment type="caution">
    <text evidence="1">The sequence shown here is derived from an EMBL/GenBank/DDBJ whole genome shotgun (WGS) entry which is preliminary data.</text>
</comment>
<proteinExistence type="predicted"/>
<dbReference type="AlphaFoldDB" id="A0A4R2HNR9"/>
<protein>
    <submittedName>
        <fullName evidence="1">Uncharacterized protein</fullName>
    </submittedName>
</protein>
<dbReference type="Proteomes" id="UP000294508">
    <property type="component" value="Unassembled WGS sequence"/>
</dbReference>
<sequence>MIDSRQSQQPSILTWAGECIQPGSLQLEPGRTSATIARGSIKPAATTATPGGSSATCQIDLTPTRRIEGRLDKAFKDGSIAAESQSVRRIVSAP</sequence>
<reference evidence="1 2" key="1">
    <citation type="journal article" date="2015" name="Stand. Genomic Sci.">
        <title>Genomic Encyclopedia of Bacterial and Archaeal Type Strains, Phase III: the genomes of soil and plant-associated and newly described type strains.</title>
        <authorList>
            <person name="Whitman W.B."/>
            <person name="Woyke T."/>
            <person name="Klenk H.P."/>
            <person name="Zhou Y."/>
            <person name="Lilburn T.G."/>
            <person name="Beck B.J."/>
            <person name="De Vos P."/>
            <person name="Vandamme P."/>
            <person name="Eisen J.A."/>
            <person name="Garrity G."/>
            <person name="Hugenholtz P."/>
            <person name="Kyrpides N.C."/>
        </authorList>
    </citation>
    <scope>NUCLEOTIDE SEQUENCE [LARGE SCALE GENOMIC DNA]</scope>
    <source>
        <strain evidence="1 2">VKM Ac-2572</strain>
    </source>
</reference>
<keyword evidence="2" id="KW-1185">Reference proteome</keyword>
<dbReference type="OrthoDB" id="3825059at2"/>
<evidence type="ECO:0000313" key="1">
    <source>
        <dbReference type="EMBL" id="TCO32792.1"/>
    </source>
</evidence>
<name>A0A4R2HNR9_9ACTN</name>